<evidence type="ECO:0000313" key="1">
    <source>
        <dbReference type="EMBL" id="MFC5225274.1"/>
    </source>
</evidence>
<keyword evidence="2" id="KW-1185">Reference proteome</keyword>
<accession>A0ABW0D4K2</accession>
<gene>
    <name evidence="1" type="ORF">ACFPN6_11810</name>
</gene>
<reference evidence="2" key="1">
    <citation type="journal article" date="2019" name="Int. J. Syst. Evol. Microbiol.">
        <title>The Global Catalogue of Microorganisms (GCM) 10K type strain sequencing project: providing services to taxonomists for standard genome sequencing and annotation.</title>
        <authorList>
            <consortium name="The Broad Institute Genomics Platform"/>
            <consortium name="The Broad Institute Genome Sequencing Center for Infectious Disease"/>
            <person name="Wu L."/>
            <person name="Ma J."/>
        </authorList>
    </citation>
    <scope>NUCLEOTIDE SEQUENCE [LARGE SCALE GENOMIC DNA]</scope>
    <source>
        <strain evidence="2">CCM 8479</strain>
    </source>
</reference>
<name>A0ABW0D4K2_STRFI</name>
<organism evidence="1 2">
    <name type="scientific">Streptomyces fimbriatus</name>
    <dbReference type="NCBI Taxonomy" id="68197"/>
    <lineage>
        <taxon>Bacteria</taxon>
        <taxon>Bacillati</taxon>
        <taxon>Actinomycetota</taxon>
        <taxon>Actinomycetes</taxon>
        <taxon>Kitasatosporales</taxon>
        <taxon>Streptomycetaceae</taxon>
        <taxon>Streptomyces</taxon>
    </lineage>
</organism>
<proteinExistence type="predicted"/>
<dbReference type="EMBL" id="JBHSKL010000012">
    <property type="protein sequence ID" value="MFC5225274.1"/>
    <property type="molecule type" value="Genomic_DNA"/>
</dbReference>
<dbReference type="Proteomes" id="UP001596156">
    <property type="component" value="Unassembled WGS sequence"/>
</dbReference>
<evidence type="ECO:0008006" key="3">
    <source>
        <dbReference type="Google" id="ProtNLM"/>
    </source>
</evidence>
<comment type="caution">
    <text evidence="1">The sequence shown here is derived from an EMBL/GenBank/DDBJ whole genome shotgun (WGS) entry which is preliminary data.</text>
</comment>
<sequence>MVDGSHLAWIGHSPTRPGVYEEDDRPSFAQLVGVCDALALEFPRAEIHVVVDATFRHKAAEEERAAVTAALSEGDILQPPAGTEGKGDALVVAIADESGAIVVTNDNYVEPQNRYPWLRENGRVLGATHTRNRWVFTPRACVAPRGRS</sequence>
<protein>
    <recommendedName>
        <fullName evidence="3">RNase NYN domain-containing protein</fullName>
    </recommendedName>
</protein>
<evidence type="ECO:0000313" key="2">
    <source>
        <dbReference type="Proteomes" id="UP001596156"/>
    </source>
</evidence>
<dbReference type="RefSeq" id="WP_344644610.1">
    <property type="nucleotide sequence ID" value="NZ_BAAASS010000009.1"/>
</dbReference>